<dbReference type="GO" id="GO:0009279">
    <property type="term" value="C:cell outer membrane"/>
    <property type="evidence" value="ECO:0007669"/>
    <property type="project" value="UniProtKB-SubCell"/>
</dbReference>
<dbReference type="SUPFAM" id="SSF56935">
    <property type="entry name" value="Porins"/>
    <property type="match status" value="1"/>
</dbReference>
<evidence type="ECO:0000256" key="8">
    <source>
        <dbReference type="ARBA" id="ARBA00023170"/>
    </source>
</evidence>
<sequence length="677" mass="76125">MVGQRDAQIERKHSEIQKIVISETEIERYGDATVGEVLRRLPGMTFTGPAGVTKDIRMRGLDKGYTQFLINGEPVPAAKKERQIQVDRLPADMIERIEIIRNPSALYDANGIGGTVNIVLKNRADGITRLRAAYGRNGDMEVGDVVAQWSRRFDDLDVLLAVSHTVGAEDVDEDKIAYNPNGTVKQVDLKEKPVRKDETLFAPRFVWHFGDDRLTLEPFVSKGSERKDEPTTTYNASGAITKSTDKDEDKTDTISRLAMRYDGKTGWGDWFVKAGVQEAEEKKDATTYEYRANGTLSKTTLEDETLRERGVYAGTGLSLALGGGHRLSAGLEWRDGDYRNRKTKTENGADKSDAKDRFDIDETRLIAYLQDDWRINADHALTPGVRVERISRESTDSNGVSRKNDLTGTNPSLHYRWGLGEDLNLRASVARTVKLPKFDELNPFLKLESGVYKGGNPDLKPETALGYELGLEHYFWGNRGVVGLNFYRRDVDDFIQKEERLEGALRVERPYNVGEARFWGAELDWRIPLLRSGAHELTITGNHSEMRGRVKVAGVPGTSEVKDMPPRVTNLGLDWLHRPTMWAAGFSVNYQPNFTTDGVNADGVREIKRREAATQLDLYLGKTISAEAELRLIAKNVLAVDKEEETTKYTRAGALSSHEWKVEHSRPMLMVTLESRF</sequence>
<comment type="similarity">
    <text evidence="2 10 11">Belongs to the TonB-dependent receptor family.</text>
</comment>
<evidence type="ECO:0000256" key="1">
    <source>
        <dbReference type="ARBA" id="ARBA00004571"/>
    </source>
</evidence>
<dbReference type="eggNOG" id="COG4771">
    <property type="taxonomic scope" value="Bacteria"/>
</dbReference>
<evidence type="ECO:0000256" key="6">
    <source>
        <dbReference type="ARBA" id="ARBA00023077"/>
    </source>
</evidence>
<name>A1K6J2_AZOSB</name>
<dbReference type="PANTHER" id="PTHR40980:SF4">
    <property type="entry name" value="TONB-DEPENDENT RECEPTOR-LIKE BETA-BARREL DOMAIN-CONTAINING PROTEIN"/>
    <property type="match status" value="1"/>
</dbReference>
<dbReference type="Gene3D" id="2.170.130.10">
    <property type="entry name" value="TonB-dependent receptor, plug domain"/>
    <property type="match status" value="1"/>
</dbReference>
<evidence type="ECO:0000256" key="9">
    <source>
        <dbReference type="ARBA" id="ARBA00023237"/>
    </source>
</evidence>
<evidence type="ECO:0000256" key="7">
    <source>
        <dbReference type="ARBA" id="ARBA00023136"/>
    </source>
</evidence>
<feature type="domain" description="TonB-dependent receptor-like beta-barrel" evidence="13">
    <location>
        <begin position="224"/>
        <end position="636"/>
    </location>
</feature>
<dbReference type="PANTHER" id="PTHR40980">
    <property type="entry name" value="PLUG DOMAIN-CONTAINING PROTEIN"/>
    <property type="match status" value="1"/>
</dbReference>
<evidence type="ECO:0000313" key="15">
    <source>
        <dbReference type="EMBL" id="CAL94447.1"/>
    </source>
</evidence>
<dbReference type="InterPro" id="IPR039426">
    <property type="entry name" value="TonB-dep_rcpt-like"/>
</dbReference>
<accession>A1K6J2</accession>
<evidence type="ECO:0000256" key="10">
    <source>
        <dbReference type="PROSITE-ProRule" id="PRU01360"/>
    </source>
</evidence>
<evidence type="ECO:0000256" key="2">
    <source>
        <dbReference type="ARBA" id="ARBA00009810"/>
    </source>
</evidence>
<dbReference type="Pfam" id="PF07715">
    <property type="entry name" value="Plug"/>
    <property type="match status" value="1"/>
</dbReference>
<keyword evidence="16" id="KW-1185">Reference proteome</keyword>
<keyword evidence="7 10" id="KW-0472">Membrane</keyword>
<gene>
    <name evidence="15" type="ordered locus">azo1830</name>
</gene>
<comment type="subcellular location">
    <subcellularLocation>
        <location evidence="1 10">Cell outer membrane</location>
        <topology evidence="1 10">Multi-pass membrane protein</topology>
    </subcellularLocation>
</comment>
<feature type="region of interest" description="Disordered" evidence="12">
    <location>
        <begin position="223"/>
        <end position="248"/>
    </location>
</feature>
<keyword evidence="6 11" id="KW-0798">TonB box</keyword>
<feature type="compositionally biased region" description="Polar residues" evidence="12">
    <location>
        <begin position="231"/>
        <end position="240"/>
    </location>
</feature>
<evidence type="ECO:0000256" key="5">
    <source>
        <dbReference type="ARBA" id="ARBA00022692"/>
    </source>
</evidence>
<evidence type="ECO:0000313" key="16">
    <source>
        <dbReference type="Proteomes" id="UP000002588"/>
    </source>
</evidence>
<dbReference type="KEGG" id="azo:azo1830"/>
<dbReference type="InterPro" id="IPR000531">
    <property type="entry name" value="Beta-barrel_TonB"/>
</dbReference>
<dbReference type="Proteomes" id="UP000002588">
    <property type="component" value="Chromosome"/>
</dbReference>
<evidence type="ECO:0000256" key="4">
    <source>
        <dbReference type="ARBA" id="ARBA00022452"/>
    </source>
</evidence>
<keyword evidence="4 10" id="KW-1134">Transmembrane beta strand</keyword>
<keyword evidence="5 10" id="KW-0812">Transmembrane</keyword>
<keyword evidence="8 15" id="KW-0675">Receptor</keyword>
<keyword evidence="9 10" id="KW-0998">Cell outer membrane</keyword>
<feature type="domain" description="TonB-dependent receptor plug" evidence="14">
    <location>
        <begin position="19"/>
        <end position="115"/>
    </location>
</feature>
<evidence type="ECO:0000256" key="12">
    <source>
        <dbReference type="SAM" id="MobiDB-lite"/>
    </source>
</evidence>
<dbReference type="Gene3D" id="2.40.170.20">
    <property type="entry name" value="TonB-dependent receptor, beta-barrel domain"/>
    <property type="match status" value="1"/>
</dbReference>
<dbReference type="InterPro" id="IPR037066">
    <property type="entry name" value="Plug_dom_sf"/>
</dbReference>
<evidence type="ECO:0000259" key="14">
    <source>
        <dbReference type="Pfam" id="PF07715"/>
    </source>
</evidence>
<dbReference type="InterPro" id="IPR012910">
    <property type="entry name" value="Plug_dom"/>
</dbReference>
<protein>
    <submittedName>
        <fullName evidence="15">TonB-denpendent receptor</fullName>
    </submittedName>
</protein>
<dbReference type="AlphaFoldDB" id="A1K6J2"/>
<dbReference type="PROSITE" id="PS52016">
    <property type="entry name" value="TONB_DEPENDENT_REC_3"/>
    <property type="match status" value="1"/>
</dbReference>
<dbReference type="InterPro" id="IPR036942">
    <property type="entry name" value="Beta-barrel_TonB_sf"/>
</dbReference>
<dbReference type="Pfam" id="PF00593">
    <property type="entry name" value="TonB_dep_Rec_b-barrel"/>
    <property type="match status" value="1"/>
</dbReference>
<evidence type="ECO:0000259" key="13">
    <source>
        <dbReference type="Pfam" id="PF00593"/>
    </source>
</evidence>
<dbReference type="EMBL" id="AM406670">
    <property type="protein sequence ID" value="CAL94447.1"/>
    <property type="molecule type" value="Genomic_DNA"/>
</dbReference>
<reference evidence="15 16" key="1">
    <citation type="journal article" date="2006" name="Nat. Biotechnol.">
        <title>Complete genome of the mutualistic, N2-fixing grass endophyte Azoarcus sp. strain BH72.</title>
        <authorList>
            <person name="Krause A."/>
            <person name="Ramakumar A."/>
            <person name="Bartels D."/>
            <person name="Battistoni F."/>
            <person name="Bekel T."/>
            <person name="Boch J."/>
            <person name="Boehm M."/>
            <person name="Friedrich F."/>
            <person name="Hurek T."/>
            <person name="Krause L."/>
            <person name="Linke B."/>
            <person name="McHardy A.C."/>
            <person name="Sarkar A."/>
            <person name="Schneiker S."/>
            <person name="Syed A.A."/>
            <person name="Thauer R."/>
            <person name="Vorhoelter F.-J."/>
            <person name="Weidner S."/>
            <person name="Puehler A."/>
            <person name="Reinhold-Hurek B."/>
            <person name="Kaiser O."/>
            <person name="Goesmann A."/>
        </authorList>
    </citation>
    <scope>NUCLEOTIDE SEQUENCE [LARGE SCALE GENOMIC DNA]</scope>
    <source>
        <strain evidence="15 16">BH72</strain>
    </source>
</reference>
<keyword evidence="3 10" id="KW-0813">Transport</keyword>
<evidence type="ECO:0000256" key="11">
    <source>
        <dbReference type="RuleBase" id="RU003357"/>
    </source>
</evidence>
<dbReference type="STRING" id="62928.azo1830"/>
<proteinExistence type="inferred from homology"/>
<evidence type="ECO:0000256" key="3">
    <source>
        <dbReference type="ARBA" id="ARBA00022448"/>
    </source>
</evidence>
<organism evidence="15 16">
    <name type="scientific">Azoarcus sp. (strain BH72)</name>
    <dbReference type="NCBI Taxonomy" id="418699"/>
    <lineage>
        <taxon>Bacteria</taxon>
        <taxon>Pseudomonadati</taxon>
        <taxon>Pseudomonadota</taxon>
        <taxon>Betaproteobacteria</taxon>
        <taxon>Rhodocyclales</taxon>
        <taxon>Zoogloeaceae</taxon>
        <taxon>Azoarcus</taxon>
    </lineage>
</organism>
<dbReference type="CDD" id="cd01347">
    <property type="entry name" value="ligand_gated_channel"/>
    <property type="match status" value="1"/>
</dbReference>
<dbReference type="HOGENOM" id="CLU_023161_0_0_4"/>